<proteinExistence type="predicted"/>
<accession>A0A3N4PBU7</accession>
<sequence>MVLTEIKFKATFGHEVCDVDISEPLGAGGGFHIMVNNRYWGQVVRFNGQGYSVCWSTPDWWLSKIDKSIILELITMNKENVKHYRGGFPSFEVGSIYQDSLSPVMFMRVVPRREGVGLISCLENEAHAWPVPMWAIDPKRLKYIGCDEELQRKCSALMQIWDCIHYGRPIHAEHQSLERLCRKMIADFEIM</sequence>
<gene>
    <name evidence="1" type="ORF">EGT74_24650</name>
</gene>
<reference evidence="1 2" key="1">
    <citation type="submission" date="2018-11" db="EMBL/GenBank/DDBJ databases">
        <title>Chitinophaga lutea sp.nov., isolate from arsenic contaminated soil.</title>
        <authorList>
            <person name="Zong Y."/>
        </authorList>
    </citation>
    <scope>NUCLEOTIDE SEQUENCE [LARGE SCALE GENOMIC DNA]</scope>
    <source>
        <strain evidence="1 2">ZY74</strain>
    </source>
</reference>
<dbReference type="EMBL" id="RPDH01000003">
    <property type="protein sequence ID" value="RPE05575.1"/>
    <property type="molecule type" value="Genomic_DNA"/>
</dbReference>
<evidence type="ECO:0000313" key="1">
    <source>
        <dbReference type="EMBL" id="RPE05575.1"/>
    </source>
</evidence>
<organism evidence="1 2">
    <name type="scientific">Chitinophaga lutea</name>
    <dbReference type="NCBI Taxonomy" id="2488634"/>
    <lineage>
        <taxon>Bacteria</taxon>
        <taxon>Pseudomonadati</taxon>
        <taxon>Bacteroidota</taxon>
        <taxon>Chitinophagia</taxon>
        <taxon>Chitinophagales</taxon>
        <taxon>Chitinophagaceae</taxon>
        <taxon>Chitinophaga</taxon>
    </lineage>
</organism>
<name>A0A3N4PBU7_9BACT</name>
<comment type="caution">
    <text evidence="1">The sequence shown here is derived from an EMBL/GenBank/DDBJ whole genome shotgun (WGS) entry which is preliminary data.</text>
</comment>
<evidence type="ECO:0000313" key="2">
    <source>
        <dbReference type="Proteomes" id="UP000278351"/>
    </source>
</evidence>
<dbReference type="AlphaFoldDB" id="A0A3N4PBU7"/>
<protein>
    <submittedName>
        <fullName evidence="1">Uncharacterized protein</fullName>
    </submittedName>
</protein>
<keyword evidence="2" id="KW-1185">Reference proteome</keyword>
<dbReference type="Proteomes" id="UP000278351">
    <property type="component" value="Unassembled WGS sequence"/>
</dbReference>